<dbReference type="AlphaFoldDB" id="A0A2W7Q1D2"/>
<dbReference type="STRING" id="121821.GCA_001870675_01174"/>
<proteinExistence type="predicted"/>
<evidence type="ECO:0000313" key="2">
    <source>
        <dbReference type="Proteomes" id="UP000249364"/>
    </source>
</evidence>
<evidence type="ECO:0000313" key="1">
    <source>
        <dbReference type="EMBL" id="PZX37977.1"/>
    </source>
</evidence>
<comment type="caution">
    <text evidence="1">The sequence shown here is derived from an EMBL/GenBank/DDBJ whole genome shotgun (WGS) entry which is preliminary data.</text>
</comment>
<sequence>MVTRAFDDRGSHPQTRRDYPIRRILSRADSQARFHLFVRNGKLRNGKAAPFLYCGRPVFEDWEGKKPITVTWRLLVPVPEHLRPGLGIEG</sequence>
<reference evidence="1 2" key="1">
    <citation type="submission" date="2018-06" db="EMBL/GenBank/DDBJ databases">
        <title>Genomic Encyclopedia of Archaeal and Bacterial Type Strains, Phase II (KMG-II): from individual species to whole genera.</title>
        <authorList>
            <person name="Goeker M."/>
        </authorList>
    </citation>
    <scope>NUCLEOTIDE SEQUENCE [LARGE SCALE GENOMIC DNA]</scope>
    <source>
        <strain evidence="1 2">DSM 13087</strain>
    </source>
</reference>
<dbReference type="Proteomes" id="UP000249364">
    <property type="component" value="Unassembled WGS sequence"/>
</dbReference>
<organism evidence="1 2">
    <name type="scientific">Roseinatronobacter thiooxidans</name>
    <dbReference type="NCBI Taxonomy" id="121821"/>
    <lineage>
        <taxon>Bacteria</taxon>
        <taxon>Pseudomonadati</taxon>
        <taxon>Pseudomonadota</taxon>
        <taxon>Alphaproteobacteria</taxon>
        <taxon>Rhodobacterales</taxon>
        <taxon>Paracoccaceae</taxon>
        <taxon>Roseinatronobacter</taxon>
    </lineage>
</organism>
<keyword evidence="2" id="KW-1185">Reference proteome</keyword>
<name>A0A2W7Q1D2_9RHOB</name>
<evidence type="ECO:0008006" key="3">
    <source>
        <dbReference type="Google" id="ProtNLM"/>
    </source>
</evidence>
<gene>
    <name evidence="1" type="ORF">LY56_03178</name>
</gene>
<accession>A0A2W7Q1D2</accession>
<protein>
    <recommendedName>
        <fullName evidence="3">DUF3427 domain-containing protein</fullName>
    </recommendedName>
</protein>
<dbReference type="EMBL" id="QKZQ01000020">
    <property type="protein sequence ID" value="PZX37977.1"/>
    <property type="molecule type" value="Genomic_DNA"/>
</dbReference>